<organism evidence="1 2">
    <name type="scientific">Papaver somniferum</name>
    <name type="common">Opium poppy</name>
    <dbReference type="NCBI Taxonomy" id="3469"/>
    <lineage>
        <taxon>Eukaryota</taxon>
        <taxon>Viridiplantae</taxon>
        <taxon>Streptophyta</taxon>
        <taxon>Embryophyta</taxon>
        <taxon>Tracheophyta</taxon>
        <taxon>Spermatophyta</taxon>
        <taxon>Magnoliopsida</taxon>
        <taxon>Ranunculales</taxon>
        <taxon>Papaveraceae</taxon>
        <taxon>Papaveroideae</taxon>
        <taxon>Papaver</taxon>
    </lineage>
</organism>
<protein>
    <submittedName>
        <fullName evidence="1">Uncharacterized protein</fullName>
    </submittedName>
</protein>
<accession>A0A4Y7IEE3</accession>
<dbReference type="Proteomes" id="UP000316621">
    <property type="component" value="Chromosome 1"/>
</dbReference>
<dbReference type="AlphaFoldDB" id="A0A4Y7IEE3"/>
<reference evidence="1 2" key="1">
    <citation type="journal article" date="2018" name="Science">
        <title>The opium poppy genome and morphinan production.</title>
        <authorList>
            <person name="Guo L."/>
            <person name="Winzer T."/>
            <person name="Yang X."/>
            <person name="Li Y."/>
            <person name="Ning Z."/>
            <person name="He Z."/>
            <person name="Teodor R."/>
            <person name="Lu Y."/>
            <person name="Bowser T.A."/>
            <person name="Graham I.A."/>
            <person name="Ye K."/>
        </authorList>
    </citation>
    <scope>NUCLEOTIDE SEQUENCE [LARGE SCALE GENOMIC DNA]</scope>
    <source>
        <strain evidence="2">cv. HN1</strain>
        <tissue evidence="1">Leaves</tissue>
    </source>
</reference>
<evidence type="ECO:0000313" key="1">
    <source>
        <dbReference type="EMBL" id="RZC45785.1"/>
    </source>
</evidence>
<dbReference type="Gramene" id="RZC45785">
    <property type="protein sequence ID" value="RZC45785"/>
    <property type="gene ID" value="C5167_038730"/>
</dbReference>
<evidence type="ECO:0000313" key="2">
    <source>
        <dbReference type="Proteomes" id="UP000316621"/>
    </source>
</evidence>
<proteinExistence type="predicted"/>
<dbReference type="EMBL" id="CM010715">
    <property type="protein sequence ID" value="RZC45785.1"/>
    <property type="molecule type" value="Genomic_DNA"/>
</dbReference>
<sequence>MLGLVIGDNETTSKPIARECRKHIQHYAVSVAQSIGVTHLQRKKVCLVSSTATGDDLRERWAYLENIGKMTWKMEITWHDGYKVVYRNGSMGFANRYFFITGDNQSYPDTGLYIVGINNRVSTGVKESVGLLGLVIGDNETTAKPIARECRVKERLGHRSFLYLAIPHDLILSYFNLGEGRLIRKIETQVSSSCKGFLAPTTAWVSQQDMLSNRIYKSRYSIYSVSVAQSIGVTRLQRKKVCPVSSTAAGDDLRERWAYLENIGFGDSTWPIQSGRLGKTQGSKTRETDRYRSDYIW</sequence>
<name>A0A4Y7IEE3_PAPSO</name>
<gene>
    <name evidence="1" type="ORF">C5167_038730</name>
</gene>
<keyword evidence="2" id="KW-1185">Reference proteome</keyword>